<feature type="compositionally biased region" description="Acidic residues" evidence="1">
    <location>
        <begin position="1"/>
        <end position="14"/>
    </location>
</feature>
<gene>
    <name evidence="2" type="ORF">SDC9_149497</name>
</gene>
<sequence>MEEPVEMEEPSEEEGSAKEEKAWVEYIPEGEEEEITLDEEEDKNT</sequence>
<protein>
    <submittedName>
        <fullName evidence="2">Uncharacterized protein</fullName>
    </submittedName>
</protein>
<reference evidence="2" key="1">
    <citation type="submission" date="2019-08" db="EMBL/GenBank/DDBJ databases">
        <authorList>
            <person name="Kucharzyk K."/>
            <person name="Murdoch R.W."/>
            <person name="Higgins S."/>
            <person name="Loffler F."/>
        </authorList>
    </citation>
    <scope>NUCLEOTIDE SEQUENCE</scope>
</reference>
<feature type="region of interest" description="Disordered" evidence="1">
    <location>
        <begin position="26"/>
        <end position="45"/>
    </location>
</feature>
<comment type="caution">
    <text evidence="2">The sequence shown here is derived from an EMBL/GenBank/DDBJ whole genome shotgun (WGS) entry which is preliminary data.</text>
</comment>
<evidence type="ECO:0000256" key="1">
    <source>
        <dbReference type="SAM" id="MobiDB-lite"/>
    </source>
</evidence>
<accession>A0A645EP13</accession>
<evidence type="ECO:0000313" key="2">
    <source>
        <dbReference type="EMBL" id="MPN02283.1"/>
    </source>
</evidence>
<proteinExistence type="predicted"/>
<dbReference type="AlphaFoldDB" id="A0A645EP13"/>
<organism evidence="2">
    <name type="scientific">bioreactor metagenome</name>
    <dbReference type="NCBI Taxonomy" id="1076179"/>
    <lineage>
        <taxon>unclassified sequences</taxon>
        <taxon>metagenomes</taxon>
        <taxon>ecological metagenomes</taxon>
    </lineage>
</organism>
<feature type="compositionally biased region" description="Acidic residues" evidence="1">
    <location>
        <begin position="28"/>
        <end position="45"/>
    </location>
</feature>
<name>A0A645EP13_9ZZZZ</name>
<dbReference type="EMBL" id="VSSQ01048235">
    <property type="protein sequence ID" value="MPN02283.1"/>
    <property type="molecule type" value="Genomic_DNA"/>
</dbReference>
<feature type="region of interest" description="Disordered" evidence="1">
    <location>
        <begin position="1"/>
        <end position="21"/>
    </location>
</feature>